<sequence>MDISKFAKKPTLTKIVMDDQEVVEQYGETIEFHMLDQMSISTYFEFYRLQQEQDSDKLNELLRKIVLKDDGTPALTEEEIFPVDLTLGLLVKINEFLGKSKTKTSTPTTGTASK</sequence>
<reference evidence="1" key="1">
    <citation type="submission" date="2020-04" db="EMBL/GenBank/DDBJ databases">
        <authorList>
            <person name="Chiriac C."/>
            <person name="Salcher M."/>
            <person name="Ghai R."/>
            <person name="Kavagutti S V."/>
        </authorList>
    </citation>
    <scope>NUCLEOTIDE SEQUENCE</scope>
</reference>
<name>A0A6J5LPC3_9CAUD</name>
<evidence type="ECO:0008006" key="2">
    <source>
        <dbReference type="Google" id="ProtNLM"/>
    </source>
</evidence>
<evidence type="ECO:0000313" key="1">
    <source>
        <dbReference type="EMBL" id="CAB4134950.1"/>
    </source>
</evidence>
<protein>
    <recommendedName>
        <fullName evidence="2">Tail assembly chaperone</fullName>
    </recommendedName>
</protein>
<organism evidence="1">
    <name type="scientific">uncultured Caudovirales phage</name>
    <dbReference type="NCBI Taxonomy" id="2100421"/>
    <lineage>
        <taxon>Viruses</taxon>
        <taxon>Duplodnaviria</taxon>
        <taxon>Heunggongvirae</taxon>
        <taxon>Uroviricota</taxon>
        <taxon>Caudoviricetes</taxon>
        <taxon>Peduoviridae</taxon>
        <taxon>Maltschvirus</taxon>
        <taxon>Maltschvirus maltsch</taxon>
    </lineage>
</organism>
<dbReference type="EMBL" id="LR796295">
    <property type="protein sequence ID" value="CAB4134950.1"/>
    <property type="molecule type" value="Genomic_DNA"/>
</dbReference>
<gene>
    <name evidence="1" type="ORF">UFOVP281_27</name>
</gene>
<proteinExistence type="predicted"/>
<accession>A0A6J5LPC3</accession>